<proteinExistence type="predicted"/>
<name>A0A3N4IFE0_ASCIM</name>
<evidence type="ECO:0000313" key="1">
    <source>
        <dbReference type="EMBL" id="RPA84872.1"/>
    </source>
</evidence>
<dbReference type="AlphaFoldDB" id="A0A3N4IFE0"/>
<organism evidence="1 2">
    <name type="scientific">Ascobolus immersus RN42</name>
    <dbReference type="NCBI Taxonomy" id="1160509"/>
    <lineage>
        <taxon>Eukaryota</taxon>
        <taxon>Fungi</taxon>
        <taxon>Dikarya</taxon>
        <taxon>Ascomycota</taxon>
        <taxon>Pezizomycotina</taxon>
        <taxon>Pezizomycetes</taxon>
        <taxon>Pezizales</taxon>
        <taxon>Ascobolaceae</taxon>
        <taxon>Ascobolus</taxon>
    </lineage>
</organism>
<dbReference type="Proteomes" id="UP000275078">
    <property type="component" value="Unassembled WGS sequence"/>
</dbReference>
<dbReference type="EMBL" id="ML119656">
    <property type="protein sequence ID" value="RPA84872.1"/>
    <property type="molecule type" value="Genomic_DNA"/>
</dbReference>
<evidence type="ECO:0000313" key="2">
    <source>
        <dbReference type="Proteomes" id="UP000275078"/>
    </source>
</evidence>
<protein>
    <submittedName>
        <fullName evidence="1">Uncharacterized protein</fullName>
    </submittedName>
</protein>
<gene>
    <name evidence="1" type="ORF">BJ508DRAFT_303272</name>
</gene>
<reference evidence="1 2" key="1">
    <citation type="journal article" date="2018" name="Nat. Ecol. Evol.">
        <title>Pezizomycetes genomes reveal the molecular basis of ectomycorrhizal truffle lifestyle.</title>
        <authorList>
            <person name="Murat C."/>
            <person name="Payen T."/>
            <person name="Noel B."/>
            <person name="Kuo A."/>
            <person name="Morin E."/>
            <person name="Chen J."/>
            <person name="Kohler A."/>
            <person name="Krizsan K."/>
            <person name="Balestrini R."/>
            <person name="Da Silva C."/>
            <person name="Montanini B."/>
            <person name="Hainaut M."/>
            <person name="Levati E."/>
            <person name="Barry K.W."/>
            <person name="Belfiori B."/>
            <person name="Cichocki N."/>
            <person name="Clum A."/>
            <person name="Dockter R.B."/>
            <person name="Fauchery L."/>
            <person name="Guy J."/>
            <person name="Iotti M."/>
            <person name="Le Tacon F."/>
            <person name="Lindquist E.A."/>
            <person name="Lipzen A."/>
            <person name="Malagnac F."/>
            <person name="Mello A."/>
            <person name="Molinier V."/>
            <person name="Miyauchi S."/>
            <person name="Poulain J."/>
            <person name="Riccioni C."/>
            <person name="Rubini A."/>
            <person name="Sitrit Y."/>
            <person name="Splivallo R."/>
            <person name="Traeger S."/>
            <person name="Wang M."/>
            <person name="Zifcakova L."/>
            <person name="Wipf D."/>
            <person name="Zambonelli A."/>
            <person name="Paolocci F."/>
            <person name="Nowrousian M."/>
            <person name="Ottonello S."/>
            <person name="Baldrian P."/>
            <person name="Spatafora J.W."/>
            <person name="Henrissat B."/>
            <person name="Nagy L.G."/>
            <person name="Aury J.M."/>
            <person name="Wincker P."/>
            <person name="Grigoriev I.V."/>
            <person name="Bonfante P."/>
            <person name="Martin F.M."/>
        </authorList>
    </citation>
    <scope>NUCLEOTIDE SEQUENCE [LARGE SCALE GENOMIC DNA]</scope>
    <source>
        <strain evidence="1 2">RN42</strain>
    </source>
</reference>
<keyword evidence="2" id="KW-1185">Reference proteome</keyword>
<sequence>MHASSTTGDDEKDMPPNASFPASLNVFIATADYSWDDIGRPCIPQAVAVDGSAVGMDKKFLKRPIESFEPRNASVVTMRSPCLVFEYVYDNLQSSYNPECPSFDSATRSYTDDTQQFFVPSFSIGLCRSITGARVSSYARVAWHLDPVRSNGHGPAPANRFLPTGILFGKE</sequence>
<accession>A0A3N4IFE0</accession>